<name>A0ACC2XHI6_9TREE</name>
<gene>
    <name evidence="1" type="ORF">QFC24_003702</name>
</gene>
<keyword evidence="2" id="KW-1185">Reference proteome</keyword>
<proteinExistence type="predicted"/>
<evidence type="ECO:0000313" key="1">
    <source>
        <dbReference type="EMBL" id="KAJ9123488.1"/>
    </source>
</evidence>
<dbReference type="EMBL" id="JASBWV010000012">
    <property type="protein sequence ID" value="KAJ9123488.1"/>
    <property type="molecule type" value="Genomic_DNA"/>
</dbReference>
<sequence length="370" mass="40827">MPAFIAKGENETVLESARGQQVLLRYTSEAFEILESPNAIPILSTASRNILKISVARSSRTPNERVPVTIAALTQRSGELELWKKDFWVSTQHRESVTEWAERILNLSYQGVKQKRKVALFLNPIGGKGKAKALVQSIALPILEAAGLSVEAYETQHAKHAEMLAQDLQLDFDVIAAASGDGLIHEIINGLAVRSDAKQALRIPVVQIPTGSANGFCLNALGLENGFSIPLACLNVIKGKRLPLDICSNTQGSKRWFSYMSLAAGLMMEVDLKTEHLRWMGDARFVYGFIRGVNADKALMVQQSTTHRESRRSKANTIKDAPTEAVVIPPARNLDPDNDWVTITSGETKPMTSHDLEKARWKQGDGIWYI</sequence>
<comment type="caution">
    <text evidence="1">The sequence shown here is derived from an EMBL/GenBank/DDBJ whole genome shotgun (WGS) entry which is preliminary data.</text>
</comment>
<organism evidence="1 2">
    <name type="scientific">Naganishia onofrii</name>
    <dbReference type="NCBI Taxonomy" id="1851511"/>
    <lineage>
        <taxon>Eukaryota</taxon>
        <taxon>Fungi</taxon>
        <taxon>Dikarya</taxon>
        <taxon>Basidiomycota</taxon>
        <taxon>Agaricomycotina</taxon>
        <taxon>Tremellomycetes</taxon>
        <taxon>Filobasidiales</taxon>
        <taxon>Filobasidiaceae</taxon>
        <taxon>Naganishia</taxon>
    </lineage>
</organism>
<accession>A0ACC2XHI6</accession>
<dbReference type="Proteomes" id="UP001234202">
    <property type="component" value="Unassembled WGS sequence"/>
</dbReference>
<evidence type="ECO:0000313" key="2">
    <source>
        <dbReference type="Proteomes" id="UP001234202"/>
    </source>
</evidence>
<reference evidence="1" key="1">
    <citation type="submission" date="2023-04" db="EMBL/GenBank/DDBJ databases">
        <title>Draft Genome sequencing of Naganishia species isolated from polar environments using Oxford Nanopore Technology.</title>
        <authorList>
            <person name="Leo P."/>
            <person name="Venkateswaran K."/>
        </authorList>
    </citation>
    <scope>NUCLEOTIDE SEQUENCE</scope>
    <source>
        <strain evidence="1">DBVPG 5303</strain>
    </source>
</reference>
<protein>
    <submittedName>
        <fullName evidence="1">Uncharacterized protein</fullName>
    </submittedName>
</protein>